<dbReference type="SUPFAM" id="SSF46565">
    <property type="entry name" value="Chaperone J-domain"/>
    <property type="match status" value="1"/>
</dbReference>
<dbReference type="InterPro" id="IPR001005">
    <property type="entry name" value="SANT/Myb"/>
</dbReference>
<evidence type="ECO:0000256" key="8">
    <source>
        <dbReference type="ARBA" id="ARBA00037847"/>
    </source>
</evidence>
<feature type="coiled-coil region" evidence="9">
    <location>
        <begin position="227"/>
        <end position="255"/>
    </location>
</feature>
<keyword evidence="4 11" id="KW-1133">Transmembrane helix</keyword>
<dbReference type="FunFam" id="1.10.10.60:FF:000180">
    <property type="entry name" value="DnaJ (Hsp40) homolog, subfamily C, member 2"/>
    <property type="match status" value="1"/>
</dbReference>
<evidence type="ECO:0000256" key="1">
    <source>
        <dbReference type="ARBA" id="ARBA00022692"/>
    </source>
</evidence>
<sequence length="490" mass="56591">MGRMKTPVLLLFVISLCGLIKPNVAQWGFTQDQVEVFDLVDETNLNFYEYLSLTQDATSAEIRRSYRKLSLTMHPDKNKTEGAEEGFRVLVAIYEVLKSKEKREIYDNVLVNGLPSAYLYVPRQIRKMSMLEVSIIISIIFTVGHFLFIWGSFLERKLTVEEMMPKLQKQQKRQKKKVGGKDVDNETIEELTQQFVQKPKLIDLLPILLVRKFYAFVVAVPDAIHQHKEQKKMIAEMEEEQKLEEELANKRIQEQLEKRTEAKRVKQERTKQKREEMLLAKKLAAESAPSKPSVFENTSSIEELEAMYDEMGNDFNQKKKKTKDKQWDDEDQAELIKLTTKYPRGTTERWQKIASEMGRTIQEVTAKASQAKESVGTKVKYSASTAPQVTPRNKPKVEIPDNIITTRSDDGQNENSEEIGADAGITTDESSVWDQSQQKLLEIALSQIPKSTPERWEKIAATVPNKTKEECMTRYKFLVDKIQQKRKQQS</sequence>
<feature type="domain" description="J" evidence="13">
    <location>
        <begin position="46"/>
        <end position="110"/>
    </location>
</feature>
<feature type="transmembrane region" description="Helical" evidence="11">
    <location>
        <begin position="133"/>
        <end position="153"/>
    </location>
</feature>
<dbReference type="EMBL" id="LR784585">
    <property type="protein sequence ID" value="CAB3238792.1"/>
    <property type="molecule type" value="mRNA"/>
</dbReference>
<feature type="region of interest" description="Disordered" evidence="10">
    <location>
        <begin position="382"/>
        <end position="431"/>
    </location>
</feature>
<dbReference type="InterPro" id="IPR036869">
    <property type="entry name" value="J_dom_sf"/>
</dbReference>
<feature type="compositionally biased region" description="Acidic residues" evidence="10">
    <location>
        <begin position="411"/>
        <end position="420"/>
    </location>
</feature>
<keyword evidence="3" id="KW-0677">Repeat</keyword>
<dbReference type="InterPro" id="IPR052606">
    <property type="entry name" value="DnaJ_domain_protein"/>
</dbReference>
<keyword evidence="5 11" id="KW-0472">Membrane</keyword>
<evidence type="ECO:0000256" key="12">
    <source>
        <dbReference type="SAM" id="SignalP"/>
    </source>
</evidence>
<reference evidence="15" key="1">
    <citation type="submission" date="2020-04" db="EMBL/GenBank/DDBJ databases">
        <authorList>
            <person name="Neveu A P."/>
        </authorList>
    </citation>
    <scope>NUCLEOTIDE SEQUENCE</scope>
    <source>
        <tissue evidence="15">Whole embryo</tissue>
    </source>
</reference>
<dbReference type="PROSITE" id="PS50076">
    <property type="entry name" value="DNAJ_2"/>
    <property type="match status" value="1"/>
</dbReference>
<evidence type="ECO:0000313" key="15">
    <source>
        <dbReference type="EMBL" id="CAB3238792.1"/>
    </source>
</evidence>
<evidence type="ECO:0000256" key="2">
    <source>
        <dbReference type="ARBA" id="ARBA00022729"/>
    </source>
</evidence>
<keyword evidence="2 12" id="KW-0732">Signal</keyword>
<gene>
    <name evidence="15" type="primary">Dnajc1</name>
</gene>
<evidence type="ECO:0000259" key="14">
    <source>
        <dbReference type="PROSITE" id="PS50090"/>
    </source>
</evidence>
<evidence type="ECO:0000256" key="7">
    <source>
        <dbReference type="ARBA" id="ARBA00023242"/>
    </source>
</evidence>
<dbReference type="Pfam" id="PF00226">
    <property type="entry name" value="DnaJ"/>
    <property type="match status" value="1"/>
</dbReference>
<dbReference type="PANTHER" id="PTHR44653">
    <property type="entry name" value="DNAJ HOMOLOG SUBFAMILY C MEMBER 1"/>
    <property type="match status" value="1"/>
</dbReference>
<keyword evidence="6" id="KW-0143">Chaperone</keyword>
<dbReference type="Gene3D" id="1.10.287.110">
    <property type="entry name" value="DnaJ domain"/>
    <property type="match status" value="1"/>
</dbReference>
<organism evidence="15">
    <name type="scientific">Phallusia mammillata</name>
    <dbReference type="NCBI Taxonomy" id="59560"/>
    <lineage>
        <taxon>Eukaryota</taxon>
        <taxon>Metazoa</taxon>
        <taxon>Chordata</taxon>
        <taxon>Tunicata</taxon>
        <taxon>Ascidiacea</taxon>
        <taxon>Phlebobranchia</taxon>
        <taxon>Ascidiidae</taxon>
        <taxon>Phallusia</taxon>
    </lineage>
</organism>
<dbReference type="Gene3D" id="1.10.10.60">
    <property type="entry name" value="Homeodomain-like"/>
    <property type="match status" value="2"/>
</dbReference>
<evidence type="ECO:0000256" key="9">
    <source>
        <dbReference type="SAM" id="Coils"/>
    </source>
</evidence>
<dbReference type="GO" id="GO:0012505">
    <property type="term" value="C:endomembrane system"/>
    <property type="evidence" value="ECO:0007669"/>
    <property type="project" value="UniProtKB-SubCell"/>
</dbReference>
<feature type="chain" id="PRO_5026091768" evidence="12">
    <location>
        <begin position="26"/>
        <end position="490"/>
    </location>
</feature>
<evidence type="ECO:0000256" key="5">
    <source>
        <dbReference type="ARBA" id="ARBA00023136"/>
    </source>
</evidence>
<evidence type="ECO:0000256" key="3">
    <source>
        <dbReference type="ARBA" id="ARBA00022737"/>
    </source>
</evidence>
<dbReference type="InterPro" id="IPR001623">
    <property type="entry name" value="DnaJ_domain"/>
</dbReference>
<accession>A0A6F9DAK8</accession>
<evidence type="ECO:0000256" key="11">
    <source>
        <dbReference type="SAM" id="Phobius"/>
    </source>
</evidence>
<dbReference type="Pfam" id="PF23082">
    <property type="entry name" value="Myb_DNA-binding_2"/>
    <property type="match status" value="1"/>
</dbReference>
<name>A0A6F9DAK8_9ASCI</name>
<dbReference type="AlphaFoldDB" id="A0A6F9DAK8"/>
<dbReference type="InterPro" id="IPR009057">
    <property type="entry name" value="Homeodomain-like_sf"/>
</dbReference>
<dbReference type="SMART" id="SM00271">
    <property type="entry name" value="DnaJ"/>
    <property type="match status" value="1"/>
</dbReference>
<feature type="domain" description="Myb-like" evidence="14">
    <location>
        <begin position="433"/>
        <end position="479"/>
    </location>
</feature>
<feature type="signal peptide" evidence="12">
    <location>
        <begin position="1"/>
        <end position="25"/>
    </location>
</feature>
<dbReference type="CDD" id="cd06257">
    <property type="entry name" value="DnaJ"/>
    <property type="match status" value="1"/>
</dbReference>
<feature type="compositionally biased region" description="Polar residues" evidence="10">
    <location>
        <begin position="382"/>
        <end position="391"/>
    </location>
</feature>
<comment type="subcellular location">
    <subcellularLocation>
        <location evidence="8">Endomembrane system</location>
        <topology evidence="8">Single-pass membrane protein</topology>
    </subcellularLocation>
</comment>
<dbReference type="SMART" id="SM00717">
    <property type="entry name" value="SANT"/>
    <property type="match status" value="2"/>
</dbReference>
<evidence type="ECO:0000259" key="13">
    <source>
        <dbReference type="PROSITE" id="PS50076"/>
    </source>
</evidence>
<dbReference type="SUPFAM" id="SSF46689">
    <property type="entry name" value="Homeodomain-like"/>
    <property type="match status" value="2"/>
</dbReference>
<dbReference type="PRINTS" id="PR00625">
    <property type="entry name" value="JDOMAIN"/>
</dbReference>
<keyword evidence="9" id="KW-0175">Coiled coil</keyword>
<protein>
    <submittedName>
        <fullName evidence="15">DnaJ homolog subfamily C member 1</fullName>
    </submittedName>
</protein>
<proteinExistence type="evidence at transcript level"/>
<evidence type="ECO:0000256" key="6">
    <source>
        <dbReference type="ARBA" id="ARBA00023186"/>
    </source>
</evidence>
<evidence type="ECO:0000256" key="10">
    <source>
        <dbReference type="SAM" id="MobiDB-lite"/>
    </source>
</evidence>
<keyword evidence="1 11" id="KW-0812">Transmembrane</keyword>
<keyword evidence="7" id="KW-0539">Nucleus</keyword>
<evidence type="ECO:0000256" key="4">
    <source>
        <dbReference type="ARBA" id="ARBA00022989"/>
    </source>
</evidence>
<dbReference type="PROSITE" id="PS50090">
    <property type="entry name" value="MYB_LIKE"/>
    <property type="match status" value="1"/>
</dbReference>
<dbReference type="PANTHER" id="PTHR44653:SF2">
    <property type="entry name" value="DNAJ HOMOLOG SUBFAMILY C MEMBER 1"/>
    <property type="match status" value="1"/>
</dbReference>
<dbReference type="CDD" id="cd00167">
    <property type="entry name" value="SANT"/>
    <property type="match status" value="2"/>
</dbReference>